<gene>
    <name evidence="1" type="ORF">LMG26858_01918</name>
</gene>
<dbReference type="InterPro" id="IPR032495">
    <property type="entry name" value="Phage_TTP_11"/>
</dbReference>
<proteinExistence type="predicted"/>
<evidence type="ECO:0000313" key="1">
    <source>
        <dbReference type="EMBL" id="CAB3855035.1"/>
    </source>
</evidence>
<accession>A0A6S7CM86</accession>
<dbReference type="EMBL" id="CADILG010000010">
    <property type="protein sequence ID" value="CAB3855035.1"/>
    <property type="molecule type" value="Genomic_DNA"/>
</dbReference>
<dbReference type="Gene3D" id="4.10.410.40">
    <property type="match status" value="1"/>
</dbReference>
<dbReference type="AlphaFoldDB" id="A0A6S7CM86"/>
<reference evidence="1 2" key="1">
    <citation type="submission" date="2020-04" db="EMBL/GenBank/DDBJ databases">
        <authorList>
            <person name="De Canck E."/>
        </authorList>
    </citation>
    <scope>NUCLEOTIDE SEQUENCE [LARGE SCALE GENOMIC DNA]</scope>
    <source>
        <strain evidence="1 2">LMG 26858</strain>
    </source>
</reference>
<protein>
    <submittedName>
        <fullName evidence="1">Uncharacterized protein</fullName>
    </submittedName>
</protein>
<sequence>MSNGSVKSQGTALYLRMVDSGGATLVLMECPTGISGLGGPADQIDDTCLSETVDRSFVRGLGNPGQVSVPFILKPMAVSHQELFALKDEGETLEWIACLSDGTAAPTLNSADNIQAPADRTSFMFYAYIADVNIDIASNDVVKGTLTLQRSGRVIPTWKA</sequence>
<dbReference type="Pfam" id="PF16460">
    <property type="entry name" value="Phage_TTP_11"/>
    <property type="match status" value="1"/>
</dbReference>
<name>A0A6S7CM86_9BURK</name>
<dbReference type="Proteomes" id="UP000494117">
    <property type="component" value="Unassembled WGS sequence"/>
</dbReference>
<evidence type="ECO:0000313" key="2">
    <source>
        <dbReference type="Proteomes" id="UP000494117"/>
    </source>
</evidence>
<dbReference type="RefSeq" id="WP_175206813.1">
    <property type="nucleotide sequence ID" value="NZ_CADILG010000010.1"/>
</dbReference>
<keyword evidence="2" id="KW-1185">Reference proteome</keyword>
<organism evidence="1 2">
    <name type="scientific">Achromobacter anxifer</name>
    <dbReference type="NCBI Taxonomy" id="1287737"/>
    <lineage>
        <taxon>Bacteria</taxon>
        <taxon>Pseudomonadati</taxon>
        <taxon>Pseudomonadota</taxon>
        <taxon>Betaproteobacteria</taxon>
        <taxon>Burkholderiales</taxon>
        <taxon>Alcaligenaceae</taxon>
        <taxon>Achromobacter</taxon>
    </lineage>
</organism>